<feature type="region of interest" description="Disordered" evidence="2">
    <location>
        <begin position="286"/>
        <end position="382"/>
    </location>
</feature>
<feature type="transmembrane region" description="Helical" evidence="3">
    <location>
        <begin position="94"/>
        <end position="113"/>
    </location>
</feature>
<evidence type="ECO:0000256" key="1">
    <source>
        <dbReference type="SAM" id="Coils"/>
    </source>
</evidence>
<sequence>MAQWFYRKGRTEYGPVNTKIIRGLVRSGRLLTNDAVRRPDSSTWRPAGRALKNVFDELFSEFEVGDTTDIPKEPKSQSKTSQSGSQKQPSNSDGLVGCSLFFVAIVVFGWLSWNAWNYYFSNDVTKIANHSTTPYVAQDSVSEPKGDKADSFRSQLRTWIQERQQLSNASTKLTEGRLELAQTMRRIGKDSPNTRVYAEEILELDALIKMLETKFNTYEAAIAKAESTLRRIERRKMLKDIGVSDNELNELAETVYELDDSLKKMTGKNVSLDLDVDDIMKEVFSDSTKERGPLSKSKSKQIPLKSERTKSTENQRAKNNAMRKQLPREQTTERKQVKKKTVGKKQEQETISERERRRKMTVKRFTDAFPQKRDLFNRNQHK</sequence>
<feature type="compositionally biased region" description="Basic and acidic residues" evidence="2">
    <location>
        <begin position="305"/>
        <end position="316"/>
    </location>
</feature>
<organism evidence="4">
    <name type="scientific">hydrothermal vent metagenome</name>
    <dbReference type="NCBI Taxonomy" id="652676"/>
    <lineage>
        <taxon>unclassified sequences</taxon>
        <taxon>metagenomes</taxon>
        <taxon>ecological metagenomes</taxon>
    </lineage>
</organism>
<dbReference type="EMBL" id="UOGL01000275">
    <property type="protein sequence ID" value="VAX38915.1"/>
    <property type="molecule type" value="Genomic_DNA"/>
</dbReference>
<evidence type="ECO:0000256" key="2">
    <source>
        <dbReference type="SAM" id="MobiDB-lite"/>
    </source>
</evidence>
<feature type="compositionally biased region" description="Low complexity" evidence="2">
    <location>
        <begin position="77"/>
        <end position="90"/>
    </location>
</feature>
<keyword evidence="3" id="KW-0472">Membrane</keyword>
<accession>A0A3B1E180</accession>
<protein>
    <recommendedName>
        <fullName evidence="5">GYF domain-containing protein</fullName>
    </recommendedName>
</protein>
<feature type="coiled-coil region" evidence="1">
    <location>
        <begin position="208"/>
        <end position="235"/>
    </location>
</feature>
<dbReference type="AlphaFoldDB" id="A0A3B1E180"/>
<feature type="region of interest" description="Disordered" evidence="2">
    <location>
        <begin position="66"/>
        <end position="91"/>
    </location>
</feature>
<feature type="compositionally biased region" description="Basic and acidic residues" evidence="2">
    <location>
        <begin position="364"/>
        <end position="376"/>
    </location>
</feature>
<evidence type="ECO:0008006" key="5">
    <source>
        <dbReference type="Google" id="ProtNLM"/>
    </source>
</evidence>
<evidence type="ECO:0000256" key="3">
    <source>
        <dbReference type="SAM" id="Phobius"/>
    </source>
</evidence>
<keyword evidence="3" id="KW-1133">Transmembrane helix</keyword>
<keyword evidence="1" id="KW-0175">Coiled coil</keyword>
<feature type="compositionally biased region" description="Basic and acidic residues" evidence="2">
    <location>
        <begin position="344"/>
        <end position="355"/>
    </location>
</feature>
<name>A0A3B1E180_9ZZZZ</name>
<proteinExistence type="predicted"/>
<keyword evidence="3" id="KW-0812">Transmembrane</keyword>
<reference evidence="4" key="1">
    <citation type="submission" date="2018-06" db="EMBL/GenBank/DDBJ databases">
        <authorList>
            <person name="Zhirakovskaya E."/>
        </authorList>
    </citation>
    <scope>NUCLEOTIDE SEQUENCE</scope>
</reference>
<evidence type="ECO:0000313" key="4">
    <source>
        <dbReference type="EMBL" id="VAX38915.1"/>
    </source>
</evidence>
<gene>
    <name evidence="4" type="ORF">MNBD_PLANCTO02-509</name>
</gene>
<feature type="compositionally biased region" description="Basic and acidic residues" evidence="2">
    <location>
        <begin position="326"/>
        <end position="335"/>
    </location>
</feature>